<keyword evidence="1" id="KW-0378">Hydrolase</keyword>
<dbReference type="Pfam" id="PF00300">
    <property type="entry name" value="His_Phos_1"/>
    <property type="match status" value="1"/>
</dbReference>
<feature type="active site" description="Tele-phosphohistidine intermediate" evidence="2">
    <location>
        <position position="9"/>
    </location>
</feature>
<dbReference type="CDD" id="cd07067">
    <property type="entry name" value="HP_PGM_like"/>
    <property type="match status" value="1"/>
</dbReference>
<dbReference type="EMBL" id="QEEX01000001">
    <property type="protein sequence ID" value="PWB96656.1"/>
    <property type="molecule type" value="Genomic_DNA"/>
</dbReference>
<proteinExistence type="predicted"/>
<dbReference type="InterPro" id="IPR051695">
    <property type="entry name" value="Phosphoglycerate_Mutase"/>
</dbReference>
<evidence type="ECO:0000256" key="2">
    <source>
        <dbReference type="PIRSR" id="PIRSR613078-1"/>
    </source>
</evidence>
<dbReference type="Gene3D" id="3.40.50.1240">
    <property type="entry name" value="Phosphoglycerate mutase-like"/>
    <property type="match status" value="1"/>
</dbReference>
<dbReference type="GO" id="GO:0005829">
    <property type="term" value="C:cytosol"/>
    <property type="evidence" value="ECO:0007669"/>
    <property type="project" value="TreeGrafter"/>
</dbReference>
<dbReference type="PANTHER" id="PTHR46517">
    <property type="entry name" value="FRUCTOSE-2,6-BISPHOSPHATASE TIGAR"/>
    <property type="match status" value="1"/>
</dbReference>
<sequence>MTSLYLIRHGETDWNKTRRIQGRSDIPLNETGRRQALRAAAQLAGHHWDHIVASPLSRARETAQIIAHELGLAEPIVIPELVERNYGQAEGLTRTELDARFPEEAAVPGRESRFEVAGRAIPALIALGEEFTNGSVLAVTHGGLIRSVLMALQPEDGLHHTEPITNGSVHTLRYDNAGLTLVGFDDVSFAGRKKSDIRRQNAVERREATT</sequence>
<keyword evidence="5" id="KW-1185">Reference proteome</keyword>
<dbReference type="PROSITE" id="PS00175">
    <property type="entry name" value="PG_MUTASE"/>
    <property type="match status" value="1"/>
</dbReference>
<dbReference type="PANTHER" id="PTHR46517:SF1">
    <property type="entry name" value="FRUCTOSE-2,6-BISPHOSPHATASE TIGAR"/>
    <property type="match status" value="1"/>
</dbReference>
<gene>
    <name evidence="4" type="ORF">DF220_01495</name>
</gene>
<feature type="binding site" evidence="3">
    <location>
        <begin position="8"/>
        <end position="15"/>
    </location>
    <ligand>
        <name>substrate</name>
    </ligand>
</feature>
<feature type="binding site" evidence="3">
    <location>
        <position position="58"/>
    </location>
    <ligand>
        <name>substrate</name>
    </ligand>
</feature>
<dbReference type="SUPFAM" id="SSF53254">
    <property type="entry name" value="Phosphoglycerate mutase-like"/>
    <property type="match status" value="1"/>
</dbReference>
<organism evidence="4 5">
    <name type="scientific">Homoserinimonas hongtaonis</name>
    <dbReference type="NCBI Taxonomy" id="2079791"/>
    <lineage>
        <taxon>Bacteria</taxon>
        <taxon>Bacillati</taxon>
        <taxon>Actinomycetota</taxon>
        <taxon>Actinomycetes</taxon>
        <taxon>Micrococcales</taxon>
        <taxon>Microbacteriaceae</taxon>
        <taxon>Homoserinimonas</taxon>
    </lineage>
</organism>
<evidence type="ECO:0000256" key="1">
    <source>
        <dbReference type="ARBA" id="ARBA00022801"/>
    </source>
</evidence>
<protein>
    <submittedName>
        <fullName evidence="4">Histidine phosphatase family protein</fullName>
    </submittedName>
</protein>
<dbReference type="RefSeq" id="WP_108996786.1">
    <property type="nucleotide sequence ID" value="NZ_QEEX01000001.1"/>
</dbReference>
<dbReference type="InterPro" id="IPR013078">
    <property type="entry name" value="His_Pase_superF_clade-1"/>
</dbReference>
<evidence type="ECO:0000256" key="3">
    <source>
        <dbReference type="PIRSR" id="PIRSR613078-2"/>
    </source>
</evidence>
<dbReference type="SMART" id="SM00855">
    <property type="entry name" value="PGAM"/>
    <property type="match status" value="1"/>
</dbReference>
<evidence type="ECO:0000313" key="4">
    <source>
        <dbReference type="EMBL" id="PWB96656.1"/>
    </source>
</evidence>
<reference evidence="5" key="1">
    <citation type="submission" date="2018-04" db="EMBL/GenBank/DDBJ databases">
        <authorList>
            <person name="Liu S."/>
            <person name="Wang Z."/>
            <person name="Li J."/>
        </authorList>
    </citation>
    <scope>NUCLEOTIDE SEQUENCE [LARGE SCALE GENOMIC DNA]</scope>
    <source>
        <strain evidence="5">S1194</strain>
    </source>
</reference>
<dbReference type="GO" id="GO:0043456">
    <property type="term" value="P:regulation of pentose-phosphate shunt"/>
    <property type="evidence" value="ECO:0007669"/>
    <property type="project" value="TreeGrafter"/>
</dbReference>
<accession>A0A2U1SYH2</accession>
<feature type="active site" description="Proton donor/acceptor" evidence="2">
    <location>
        <position position="83"/>
    </location>
</feature>
<dbReference type="InterPro" id="IPR029033">
    <property type="entry name" value="His_PPase_superfam"/>
</dbReference>
<feature type="binding site" evidence="3">
    <location>
        <begin position="83"/>
        <end position="86"/>
    </location>
    <ligand>
        <name>substrate</name>
    </ligand>
</feature>
<comment type="caution">
    <text evidence="4">The sequence shown here is derived from an EMBL/GenBank/DDBJ whole genome shotgun (WGS) entry which is preliminary data.</text>
</comment>
<dbReference type="InterPro" id="IPR001345">
    <property type="entry name" value="PG/BPGM_mutase_AS"/>
</dbReference>
<dbReference type="GO" id="GO:0045820">
    <property type="term" value="P:negative regulation of glycolytic process"/>
    <property type="evidence" value="ECO:0007669"/>
    <property type="project" value="TreeGrafter"/>
</dbReference>
<evidence type="ECO:0000313" key="5">
    <source>
        <dbReference type="Proteomes" id="UP000244978"/>
    </source>
</evidence>
<dbReference type="AlphaFoldDB" id="A0A2U1SYH2"/>
<dbReference type="GO" id="GO:0004331">
    <property type="term" value="F:fructose-2,6-bisphosphate 2-phosphatase activity"/>
    <property type="evidence" value="ECO:0007669"/>
    <property type="project" value="TreeGrafter"/>
</dbReference>
<name>A0A2U1SYH2_9MICO</name>
<dbReference type="Proteomes" id="UP000244978">
    <property type="component" value="Unassembled WGS sequence"/>
</dbReference>